<comment type="caution">
    <text evidence="1">The sequence shown here is derived from an EMBL/GenBank/DDBJ whole genome shotgun (WGS) entry which is preliminary data.</text>
</comment>
<gene>
    <name evidence="1" type="ORF">J4Q44_G00170460</name>
</gene>
<sequence length="108" mass="12193">MSSSAGRLIHRRAPFREVDKDRAVVHVSEALRPREARAVRRTVRPSRARVRRTIHRFKLGLLFSAHHVLTSRTGGGPAPPMFHTTISGERFTAAIHRWPSFDGANCEC</sequence>
<evidence type="ECO:0000313" key="1">
    <source>
        <dbReference type="EMBL" id="KAK6311382.1"/>
    </source>
</evidence>
<protein>
    <submittedName>
        <fullName evidence="1">Uncharacterized protein</fullName>
    </submittedName>
</protein>
<proteinExistence type="predicted"/>
<accession>A0AAN8LMV1</accession>
<evidence type="ECO:0000313" key="2">
    <source>
        <dbReference type="Proteomes" id="UP001356427"/>
    </source>
</evidence>
<name>A0AAN8LMV1_9TELE</name>
<dbReference type="AlphaFoldDB" id="A0AAN8LMV1"/>
<organism evidence="1 2">
    <name type="scientific">Coregonus suidteri</name>
    <dbReference type="NCBI Taxonomy" id="861788"/>
    <lineage>
        <taxon>Eukaryota</taxon>
        <taxon>Metazoa</taxon>
        <taxon>Chordata</taxon>
        <taxon>Craniata</taxon>
        <taxon>Vertebrata</taxon>
        <taxon>Euteleostomi</taxon>
        <taxon>Actinopterygii</taxon>
        <taxon>Neopterygii</taxon>
        <taxon>Teleostei</taxon>
        <taxon>Protacanthopterygii</taxon>
        <taxon>Salmoniformes</taxon>
        <taxon>Salmonidae</taxon>
        <taxon>Coregoninae</taxon>
        <taxon>Coregonus</taxon>
    </lineage>
</organism>
<reference evidence="1 2" key="1">
    <citation type="submission" date="2021-04" db="EMBL/GenBank/DDBJ databases">
        <authorList>
            <person name="De Guttry C."/>
            <person name="Zahm M."/>
            <person name="Klopp C."/>
            <person name="Cabau C."/>
            <person name="Louis A."/>
            <person name="Berthelot C."/>
            <person name="Parey E."/>
            <person name="Roest Crollius H."/>
            <person name="Montfort J."/>
            <person name="Robinson-Rechavi M."/>
            <person name="Bucao C."/>
            <person name="Bouchez O."/>
            <person name="Gislard M."/>
            <person name="Lluch J."/>
            <person name="Milhes M."/>
            <person name="Lampietro C."/>
            <person name="Lopez Roques C."/>
            <person name="Donnadieu C."/>
            <person name="Braasch I."/>
            <person name="Desvignes T."/>
            <person name="Postlethwait J."/>
            <person name="Bobe J."/>
            <person name="Wedekind C."/>
            <person name="Guiguen Y."/>
        </authorList>
    </citation>
    <scope>NUCLEOTIDE SEQUENCE [LARGE SCALE GENOMIC DNA]</scope>
    <source>
        <strain evidence="1">Cs_M1</strain>
        <tissue evidence="1">Blood</tissue>
    </source>
</reference>
<dbReference type="Proteomes" id="UP001356427">
    <property type="component" value="Unassembled WGS sequence"/>
</dbReference>
<keyword evidence="2" id="KW-1185">Reference proteome</keyword>
<dbReference type="EMBL" id="JAGTTL010000015">
    <property type="protein sequence ID" value="KAK6311382.1"/>
    <property type="molecule type" value="Genomic_DNA"/>
</dbReference>